<evidence type="ECO:0000313" key="5">
    <source>
        <dbReference type="Proteomes" id="UP000002051"/>
    </source>
</evidence>
<dbReference type="PaxDb" id="3880-AES96342"/>
<name>G7K5H9_MEDTR</name>
<sequence length="167" mass="19608">MSCMLDEFKKVDMNRSFVFTIVSFMWNVVMDWSLWTLKSLERNIKGLECSLKTLLHHHLSFSFVLKLKSSPEFTDFLPSRFFAKCICFYLFVYTSLGCAAVSVVMQVVEILHAELDASWIWDEALDITSVYTYQEMSSFPWPMTTPRMELIKRCAYLRRIAGFFRAT</sequence>
<reference evidence="4" key="3">
    <citation type="submission" date="2015-04" db="UniProtKB">
        <authorList>
            <consortium name="EnsemblPlants"/>
        </authorList>
    </citation>
    <scope>IDENTIFICATION</scope>
    <source>
        <strain evidence="4">cv. Jemalong A17</strain>
    </source>
</reference>
<keyword evidence="1 2" id="KW-0812">Transmembrane</keyword>
<dbReference type="EMBL" id="CM001221">
    <property type="protein sequence ID" value="AES96342.1"/>
    <property type="molecule type" value="Genomic_DNA"/>
</dbReference>
<accession>G7K5H9</accession>
<evidence type="ECO:0000256" key="1">
    <source>
        <dbReference type="SAM" id="Phobius"/>
    </source>
</evidence>
<dbReference type="Proteomes" id="UP000265566">
    <property type="component" value="Chromosome 5"/>
</dbReference>
<keyword evidence="1" id="KW-1133">Transmembrane helix</keyword>
<reference evidence="2 5" key="1">
    <citation type="journal article" date="2011" name="Nature">
        <title>The Medicago genome provides insight into the evolution of rhizobial symbioses.</title>
        <authorList>
            <person name="Young N.D."/>
            <person name="Debelle F."/>
            <person name="Oldroyd G.E."/>
            <person name="Geurts R."/>
            <person name="Cannon S.B."/>
            <person name="Udvardi M.K."/>
            <person name="Benedito V.A."/>
            <person name="Mayer K.F."/>
            <person name="Gouzy J."/>
            <person name="Schoof H."/>
            <person name="Van de Peer Y."/>
            <person name="Proost S."/>
            <person name="Cook D.R."/>
            <person name="Meyers B.C."/>
            <person name="Spannagl M."/>
            <person name="Cheung F."/>
            <person name="De Mita S."/>
            <person name="Krishnakumar V."/>
            <person name="Gundlach H."/>
            <person name="Zhou S."/>
            <person name="Mudge J."/>
            <person name="Bharti A.K."/>
            <person name="Murray J.D."/>
            <person name="Naoumkina M.A."/>
            <person name="Rosen B."/>
            <person name="Silverstein K.A."/>
            <person name="Tang H."/>
            <person name="Rombauts S."/>
            <person name="Zhao P.X."/>
            <person name="Zhou P."/>
            <person name="Barbe V."/>
            <person name="Bardou P."/>
            <person name="Bechner M."/>
            <person name="Bellec A."/>
            <person name="Berger A."/>
            <person name="Berges H."/>
            <person name="Bidwell S."/>
            <person name="Bisseling T."/>
            <person name="Choisne N."/>
            <person name="Couloux A."/>
            <person name="Denny R."/>
            <person name="Deshpande S."/>
            <person name="Dai X."/>
            <person name="Doyle J.J."/>
            <person name="Dudez A.M."/>
            <person name="Farmer A.D."/>
            <person name="Fouteau S."/>
            <person name="Franken C."/>
            <person name="Gibelin C."/>
            <person name="Gish J."/>
            <person name="Goldstein S."/>
            <person name="Gonzalez A.J."/>
            <person name="Green P.J."/>
            <person name="Hallab A."/>
            <person name="Hartog M."/>
            <person name="Hua A."/>
            <person name="Humphray S.J."/>
            <person name="Jeong D.H."/>
            <person name="Jing Y."/>
            <person name="Jocker A."/>
            <person name="Kenton S.M."/>
            <person name="Kim D.J."/>
            <person name="Klee K."/>
            <person name="Lai H."/>
            <person name="Lang C."/>
            <person name="Lin S."/>
            <person name="Macmil S.L."/>
            <person name="Magdelenat G."/>
            <person name="Matthews L."/>
            <person name="McCorrison J."/>
            <person name="Monaghan E.L."/>
            <person name="Mun J.H."/>
            <person name="Najar F.Z."/>
            <person name="Nicholson C."/>
            <person name="Noirot C."/>
            <person name="O'Bleness M."/>
            <person name="Paule C.R."/>
            <person name="Poulain J."/>
            <person name="Prion F."/>
            <person name="Qin B."/>
            <person name="Qu C."/>
            <person name="Retzel E.F."/>
            <person name="Riddle C."/>
            <person name="Sallet E."/>
            <person name="Samain S."/>
            <person name="Samson N."/>
            <person name="Sanders I."/>
            <person name="Saurat O."/>
            <person name="Scarpelli C."/>
            <person name="Schiex T."/>
            <person name="Segurens B."/>
            <person name="Severin A.J."/>
            <person name="Sherrier D.J."/>
            <person name="Shi R."/>
            <person name="Sims S."/>
            <person name="Singer S.R."/>
            <person name="Sinharoy S."/>
            <person name="Sterck L."/>
            <person name="Viollet A."/>
            <person name="Wang B.B."/>
            <person name="Wang K."/>
            <person name="Wang M."/>
            <person name="Wang X."/>
            <person name="Warfsmann J."/>
            <person name="Weissenbach J."/>
            <person name="White D.D."/>
            <person name="White J.D."/>
            <person name="Wiley G.B."/>
            <person name="Wincker P."/>
            <person name="Xing Y."/>
            <person name="Yang L."/>
            <person name="Yao Z."/>
            <person name="Ying F."/>
            <person name="Zhai J."/>
            <person name="Zhou L."/>
            <person name="Zuber A."/>
            <person name="Denarie J."/>
            <person name="Dixon R.A."/>
            <person name="May G.D."/>
            <person name="Schwartz D.C."/>
            <person name="Rogers J."/>
            <person name="Quetier F."/>
            <person name="Town C.D."/>
            <person name="Roe B.A."/>
        </authorList>
    </citation>
    <scope>NUCLEOTIDE SEQUENCE [LARGE SCALE GENOMIC DNA]</scope>
    <source>
        <strain evidence="2">A17</strain>
        <strain evidence="4 5">cv. Jemalong A17</strain>
    </source>
</reference>
<feature type="transmembrane region" description="Helical" evidence="1">
    <location>
        <begin position="16"/>
        <end position="35"/>
    </location>
</feature>
<feature type="transmembrane region" description="Helical" evidence="1">
    <location>
        <begin position="86"/>
        <end position="108"/>
    </location>
</feature>
<keyword evidence="1" id="KW-0472">Membrane</keyword>
<dbReference type="Proteomes" id="UP000002051">
    <property type="component" value="Chromosome 5"/>
</dbReference>
<protein>
    <submittedName>
        <fullName evidence="2">Transmembrane protein, putative</fullName>
    </submittedName>
</protein>
<keyword evidence="5" id="KW-1185">Reference proteome</keyword>
<evidence type="ECO:0000313" key="4">
    <source>
        <dbReference type="EnsemblPlants" id="AES96342"/>
    </source>
</evidence>
<reference evidence="2 5" key="2">
    <citation type="journal article" date="2014" name="BMC Genomics">
        <title>An improved genome release (version Mt4.0) for the model legume Medicago truncatula.</title>
        <authorList>
            <person name="Tang H."/>
            <person name="Krishnakumar V."/>
            <person name="Bidwell S."/>
            <person name="Rosen B."/>
            <person name="Chan A."/>
            <person name="Zhou S."/>
            <person name="Gentzbittel L."/>
            <person name="Childs K.L."/>
            <person name="Yandell M."/>
            <person name="Gundlach H."/>
            <person name="Mayer K.F."/>
            <person name="Schwartz D.C."/>
            <person name="Town C.D."/>
        </authorList>
    </citation>
    <scope>GENOME REANNOTATION</scope>
    <source>
        <strain evidence="4 5">cv. Jemalong A17</strain>
    </source>
</reference>
<reference evidence="3" key="4">
    <citation type="journal article" date="2018" name="Nat. Plants">
        <title>Whole-genome landscape of Medicago truncatula symbiotic genes.</title>
        <authorList>
            <person name="Pecrix Y."/>
            <person name="Gamas P."/>
            <person name="Carrere S."/>
        </authorList>
    </citation>
    <scope>NUCLEOTIDE SEQUENCE</scope>
    <source>
        <tissue evidence="3">Leaves</tissue>
    </source>
</reference>
<dbReference type="AlphaFoldDB" id="G7K5H9"/>
<evidence type="ECO:0000313" key="3">
    <source>
        <dbReference type="EMBL" id="RHN55148.1"/>
    </source>
</evidence>
<evidence type="ECO:0000313" key="2">
    <source>
        <dbReference type="EMBL" id="AES96342.1"/>
    </source>
</evidence>
<proteinExistence type="predicted"/>
<dbReference type="EMBL" id="PSQE01000005">
    <property type="protein sequence ID" value="RHN55148.1"/>
    <property type="molecule type" value="Genomic_DNA"/>
</dbReference>
<dbReference type="EnsemblPlants" id="AES96342">
    <property type="protein sequence ID" value="AES96342"/>
    <property type="gene ID" value="MTR_5g035950"/>
</dbReference>
<organism evidence="2 5">
    <name type="scientific">Medicago truncatula</name>
    <name type="common">Barrel medic</name>
    <name type="synonym">Medicago tribuloides</name>
    <dbReference type="NCBI Taxonomy" id="3880"/>
    <lineage>
        <taxon>Eukaryota</taxon>
        <taxon>Viridiplantae</taxon>
        <taxon>Streptophyta</taxon>
        <taxon>Embryophyta</taxon>
        <taxon>Tracheophyta</taxon>
        <taxon>Spermatophyta</taxon>
        <taxon>Magnoliopsida</taxon>
        <taxon>eudicotyledons</taxon>
        <taxon>Gunneridae</taxon>
        <taxon>Pentapetalae</taxon>
        <taxon>rosids</taxon>
        <taxon>fabids</taxon>
        <taxon>Fabales</taxon>
        <taxon>Fabaceae</taxon>
        <taxon>Papilionoideae</taxon>
        <taxon>50 kb inversion clade</taxon>
        <taxon>NPAAA clade</taxon>
        <taxon>Hologalegina</taxon>
        <taxon>IRL clade</taxon>
        <taxon>Trifolieae</taxon>
        <taxon>Medicago</taxon>
    </lineage>
</organism>
<dbReference type="Gramene" id="rna30283">
    <property type="protein sequence ID" value="RHN55148.1"/>
    <property type="gene ID" value="gene30283"/>
</dbReference>
<dbReference type="HOGENOM" id="CLU_1596963_0_0_1"/>
<gene>
    <name evidence="2" type="ordered locus">MTR_5g035950</name>
    <name evidence="3" type="ORF">MtrunA17_Chr5g0414571</name>
</gene>